<evidence type="ECO:0000256" key="11">
    <source>
        <dbReference type="RuleBase" id="RU004504"/>
    </source>
</evidence>
<dbReference type="InterPro" id="IPR016454">
    <property type="entry name" value="Cysteine_dSase"/>
</dbReference>
<accession>A0A9X2F8S9</accession>
<organism evidence="13 14">
    <name type="scientific">Aeoliella straminimaris</name>
    <dbReference type="NCBI Taxonomy" id="2954799"/>
    <lineage>
        <taxon>Bacteria</taxon>
        <taxon>Pseudomonadati</taxon>
        <taxon>Planctomycetota</taxon>
        <taxon>Planctomycetia</taxon>
        <taxon>Pirellulales</taxon>
        <taxon>Lacipirellulaceae</taxon>
        <taxon>Aeoliella</taxon>
    </lineage>
</organism>
<dbReference type="RefSeq" id="WP_252852552.1">
    <property type="nucleotide sequence ID" value="NZ_JAMXLR010000036.1"/>
</dbReference>
<reference evidence="13" key="1">
    <citation type="submission" date="2022-06" db="EMBL/GenBank/DDBJ databases">
        <title>Aeoliella straminimaris, a novel planctomycete from sediments.</title>
        <authorList>
            <person name="Vitorino I.R."/>
            <person name="Lage O.M."/>
        </authorList>
    </citation>
    <scope>NUCLEOTIDE SEQUENCE</scope>
    <source>
        <strain evidence="13">ICT_H6.2</strain>
    </source>
</reference>
<evidence type="ECO:0000313" key="13">
    <source>
        <dbReference type="EMBL" id="MCO6044450.1"/>
    </source>
</evidence>
<keyword evidence="5" id="KW-0001">2Fe-2S</keyword>
<keyword evidence="9" id="KW-0411">Iron-sulfur</keyword>
<proteinExistence type="inferred from homology"/>
<dbReference type="InterPro" id="IPR020578">
    <property type="entry name" value="Aminotrans_V_PyrdxlP_BS"/>
</dbReference>
<dbReference type="EMBL" id="JAMXLR010000036">
    <property type="protein sequence ID" value="MCO6044450.1"/>
    <property type="molecule type" value="Genomic_DNA"/>
</dbReference>
<dbReference type="InterPro" id="IPR015424">
    <property type="entry name" value="PyrdxlP-dep_Trfase"/>
</dbReference>
<evidence type="ECO:0000256" key="5">
    <source>
        <dbReference type="ARBA" id="ARBA00022714"/>
    </source>
</evidence>
<dbReference type="SUPFAM" id="SSF53383">
    <property type="entry name" value="PLP-dependent transferases"/>
    <property type="match status" value="1"/>
</dbReference>
<dbReference type="InterPro" id="IPR015422">
    <property type="entry name" value="PyrdxlP-dep_Trfase_small"/>
</dbReference>
<dbReference type="AlphaFoldDB" id="A0A9X2F8S9"/>
<dbReference type="InterPro" id="IPR000192">
    <property type="entry name" value="Aminotrans_V_dom"/>
</dbReference>
<dbReference type="Pfam" id="PF00266">
    <property type="entry name" value="Aminotran_5"/>
    <property type="match status" value="1"/>
</dbReference>
<comment type="caution">
    <text evidence="13">The sequence shown here is derived from an EMBL/GenBank/DDBJ whole genome shotgun (WGS) entry which is preliminary data.</text>
</comment>
<dbReference type="GO" id="GO:0051537">
    <property type="term" value="F:2 iron, 2 sulfur cluster binding"/>
    <property type="evidence" value="ECO:0007669"/>
    <property type="project" value="UniProtKB-KW"/>
</dbReference>
<keyword evidence="8" id="KW-0408">Iron</keyword>
<dbReference type="PIRSF" id="PIRSF005572">
    <property type="entry name" value="NifS"/>
    <property type="match status" value="1"/>
</dbReference>
<name>A0A9X2F8S9_9BACT</name>
<evidence type="ECO:0000256" key="6">
    <source>
        <dbReference type="ARBA" id="ARBA00022723"/>
    </source>
</evidence>
<dbReference type="PANTHER" id="PTHR11601">
    <property type="entry name" value="CYSTEINE DESULFURYLASE FAMILY MEMBER"/>
    <property type="match status" value="1"/>
</dbReference>
<evidence type="ECO:0000256" key="1">
    <source>
        <dbReference type="ARBA" id="ARBA00001933"/>
    </source>
</evidence>
<dbReference type="FunFam" id="3.40.640.10:FF:000003">
    <property type="entry name" value="Cysteine desulfurase IscS"/>
    <property type="match status" value="1"/>
</dbReference>
<evidence type="ECO:0000256" key="3">
    <source>
        <dbReference type="ARBA" id="ARBA00012239"/>
    </source>
</evidence>
<evidence type="ECO:0000259" key="12">
    <source>
        <dbReference type="Pfam" id="PF00266"/>
    </source>
</evidence>
<dbReference type="Gene3D" id="1.10.260.50">
    <property type="match status" value="1"/>
</dbReference>
<protein>
    <recommendedName>
        <fullName evidence="3">cysteine desulfurase</fullName>
        <ecNumber evidence="3">2.8.1.7</ecNumber>
    </recommendedName>
</protein>
<evidence type="ECO:0000313" key="14">
    <source>
        <dbReference type="Proteomes" id="UP001155241"/>
    </source>
</evidence>
<dbReference type="GO" id="GO:0046872">
    <property type="term" value="F:metal ion binding"/>
    <property type="evidence" value="ECO:0007669"/>
    <property type="project" value="UniProtKB-KW"/>
</dbReference>
<comment type="catalytic activity">
    <reaction evidence="10">
        <text>(sulfur carrier)-H + L-cysteine = (sulfur carrier)-SH + L-alanine</text>
        <dbReference type="Rhea" id="RHEA:43892"/>
        <dbReference type="Rhea" id="RHEA-COMP:14737"/>
        <dbReference type="Rhea" id="RHEA-COMP:14739"/>
        <dbReference type="ChEBI" id="CHEBI:29917"/>
        <dbReference type="ChEBI" id="CHEBI:35235"/>
        <dbReference type="ChEBI" id="CHEBI:57972"/>
        <dbReference type="ChEBI" id="CHEBI:64428"/>
        <dbReference type="EC" id="2.8.1.7"/>
    </reaction>
</comment>
<dbReference type="Gene3D" id="3.90.1150.10">
    <property type="entry name" value="Aspartate Aminotransferase, domain 1"/>
    <property type="match status" value="1"/>
</dbReference>
<comment type="cofactor">
    <cofactor evidence="1 11">
        <name>pyridoxal 5'-phosphate</name>
        <dbReference type="ChEBI" id="CHEBI:597326"/>
    </cofactor>
</comment>
<evidence type="ECO:0000256" key="10">
    <source>
        <dbReference type="ARBA" id="ARBA00050776"/>
    </source>
</evidence>
<feature type="domain" description="Aminotransferase class V" evidence="12">
    <location>
        <begin position="3"/>
        <end position="379"/>
    </location>
</feature>
<keyword evidence="4" id="KW-0808">Transferase</keyword>
<dbReference type="InterPro" id="IPR015421">
    <property type="entry name" value="PyrdxlP-dep_Trfase_major"/>
</dbReference>
<evidence type="ECO:0000256" key="4">
    <source>
        <dbReference type="ARBA" id="ARBA00022679"/>
    </source>
</evidence>
<dbReference type="Proteomes" id="UP001155241">
    <property type="component" value="Unassembled WGS sequence"/>
</dbReference>
<comment type="similarity">
    <text evidence="2">Belongs to the class-V pyridoxal-phosphate-dependent aminotransferase family. NifS/IscS subfamily.</text>
</comment>
<evidence type="ECO:0000256" key="9">
    <source>
        <dbReference type="ARBA" id="ARBA00023014"/>
    </source>
</evidence>
<dbReference type="PROSITE" id="PS00595">
    <property type="entry name" value="AA_TRANSFER_CLASS_5"/>
    <property type="match status" value="1"/>
</dbReference>
<keyword evidence="14" id="KW-1185">Reference proteome</keyword>
<dbReference type="PANTHER" id="PTHR11601:SF34">
    <property type="entry name" value="CYSTEINE DESULFURASE"/>
    <property type="match status" value="1"/>
</dbReference>
<sequence length="396" mass="42479">MTIYLDHHATTPVDPRVLDAMLPFFTEKFGNPGSVHTFGEEAREAVDAARQTIAAAIGADAPEIVFTSGATESNNLAIRGVTERRRRRGNHLVSVRTEHPAVLDPLERLAEQDFKVTLLEVEPHDSPRAGWLDPAHVADAVRDETCLVSVMLANNEIGVVQPLAEIAAECKERGVLLHCDATQAVGKLPVNVEQFDVDLMSFTAHKLYGPKGVGALYVRGRNPVVRLAPQITGGGHEQARRSGTLNVPGIVGLATAIQLATDDLTAEVAFLTQLRDHLAQQIFSAVPDARLVGPALDARLSYASPLRLPNNLNVMFPGTDGEALMLAMPELAVSSGAACSSMRDEPSHVLMALGLSADEARSCLRFGVGRFNTLEQIDRAAEMVAAAVAKVRQMGE</sequence>
<dbReference type="Gene3D" id="3.40.640.10">
    <property type="entry name" value="Type I PLP-dependent aspartate aminotransferase-like (Major domain)"/>
    <property type="match status" value="1"/>
</dbReference>
<evidence type="ECO:0000256" key="2">
    <source>
        <dbReference type="ARBA" id="ARBA00006490"/>
    </source>
</evidence>
<evidence type="ECO:0000256" key="8">
    <source>
        <dbReference type="ARBA" id="ARBA00023004"/>
    </source>
</evidence>
<dbReference type="EC" id="2.8.1.7" evidence="3"/>
<keyword evidence="6" id="KW-0479">Metal-binding</keyword>
<keyword evidence="7" id="KW-0663">Pyridoxal phosphate</keyword>
<dbReference type="GO" id="GO:0031071">
    <property type="term" value="F:cysteine desulfurase activity"/>
    <property type="evidence" value="ECO:0007669"/>
    <property type="project" value="UniProtKB-EC"/>
</dbReference>
<evidence type="ECO:0000256" key="7">
    <source>
        <dbReference type="ARBA" id="ARBA00022898"/>
    </source>
</evidence>
<gene>
    <name evidence="13" type="ORF">NG895_11095</name>
</gene>